<comment type="caution">
    <text evidence="1">The sequence shown here is derived from an EMBL/GenBank/DDBJ whole genome shotgun (WGS) entry which is preliminary data.</text>
</comment>
<sequence>MDSCTAACAEAEASELVVGAAIAGAVKAPLAKVAATANAAILRMPRPARVDLDK</sequence>
<name>A0ABQ2V398_9PSEU</name>
<accession>A0ABQ2V398</accession>
<dbReference type="EMBL" id="BMRE01000039">
    <property type="protein sequence ID" value="GGU65119.1"/>
    <property type="molecule type" value="Genomic_DNA"/>
</dbReference>
<evidence type="ECO:0000313" key="1">
    <source>
        <dbReference type="EMBL" id="GGU65119.1"/>
    </source>
</evidence>
<evidence type="ECO:0000313" key="2">
    <source>
        <dbReference type="Proteomes" id="UP000649573"/>
    </source>
</evidence>
<organism evidence="1 2">
    <name type="scientific">Lentzea flava</name>
    <dbReference type="NCBI Taxonomy" id="103732"/>
    <lineage>
        <taxon>Bacteria</taxon>
        <taxon>Bacillati</taxon>
        <taxon>Actinomycetota</taxon>
        <taxon>Actinomycetes</taxon>
        <taxon>Pseudonocardiales</taxon>
        <taxon>Pseudonocardiaceae</taxon>
        <taxon>Lentzea</taxon>
    </lineage>
</organism>
<proteinExistence type="predicted"/>
<protein>
    <submittedName>
        <fullName evidence="1">Uncharacterized protein</fullName>
    </submittedName>
</protein>
<gene>
    <name evidence="1" type="ORF">GCM10010178_66390</name>
</gene>
<reference evidence="2" key="1">
    <citation type="journal article" date="2019" name="Int. J. Syst. Evol. Microbiol.">
        <title>The Global Catalogue of Microorganisms (GCM) 10K type strain sequencing project: providing services to taxonomists for standard genome sequencing and annotation.</title>
        <authorList>
            <consortium name="The Broad Institute Genomics Platform"/>
            <consortium name="The Broad Institute Genome Sequencing Center for Infectious Disease"/>
            <person name="Wu L."/>
            <person name="Ma J."/>
        </authorList>
    </citation>
    <scope>NUCLEOTIDE SEQUENCE [LARGE SCALE GENOMIC DNA]</scope>
    <source>
        <strain evidence="2">JCM 3296</strain>
    </source>
</reference>
<keyword evidence="2" id="KW-1185">Reference proteome</keyword>
<dbReference type="Proteomes" id="UP000649573">
    <property type="component" value="Unassembled WGS sequence"/>
</dbReference>